<keyword evidence="2" id="KW-0378">Hydrolase</keyword>
<name>A0A9D2FPW8_9FIRM</name>
<reference evidence="2" key="2">
    <citation type="submission" date="2021-04" db="EMBL/GenBank/DDBJ databases">
        <authorList>
            <person name="Gilroy R."/>
        </authorList>
    </citation>
    <scope>NUCLEOTIDE SEQUENCE</scope>
    <source>
        <strain evidence="2">1068</strain>
    </source>
</reference>
<comment type="caution">
    <text evidence="2">The sequence shown here is derived from an EMBL/GenBank/DDBJ whole genome shotgun (WGS) entry which is preliminary data.</text>
</comment>
<sequence length="894" mass="104263">MKDWLYEKIARKNQRIQKEYERYVQGHLGEHRKKRWKHWLVLLALSWKYRDSQMNRIHTISLIKQKDDWAKIRMERIPGAVCYNLYVSQDGVHYRFLEKSPKPVHTIKGLKKEQIYFYKFKVTLDGSRYSDFSQVLTVSTAKNQELFFMERLTLAEEGSGSLQMKSTESKRISSLPSKTSIRGTPRPHGGAQLSWDSIPRALHYNLYRAEEGRPYAFLTQTAKNQYEDKQAAAGTQYSYKLKYTLDGKKYQEFPHILNLKIPGQPYENGNSGRLYEKGAESQASNRISPMHLAKSLMSYDVISFDVFDTLLFRPFSRPSDLFILMGQELDIMDFTEIRLNAEEEARRENQLLRGNREVTLKEIYRLVSQETGTEEEKAAALEFSLEKKLCYANPYMLEVFRLLKGQNKTLAAVSDMYLPGELVTELLAAQGYEGFDGVLVSCDYNCSKRDGGLFHVLKEKYKGKKIVHIGDNPKADIEEAKKNQIAARYYENVNTAGREFRAKDMSRLTGSTYQGIVNAWLHGGSRQYSPYYEVGFVYTGLYVMGFCQWLYRRVQDCHIDKILFLAREGDLYQKVFQVMHPEVSTEYVLWSRIAVAKTIVGKNRHPYLLQLVHHKANALYKSKVGTLFERIGIGALKKYLPQYRIKEEEFLTPSNEKVVRQLLIQHWQELEACYDKDGRYIRQYLTNKVGQAKRVAVVDVGWSGNNVLQVKYLLEKGWDMDCQAFCFLAAARNVNDTYMAGMMQQGQVETYIFSNMDNKGLHDAHQKENNKLNSFFFELLTQSCTPTFLGFSSKGEFLYDIPEVENYEHNRELHQGTLDFVREYKKRFGDFPYMLDISGHDAYMPFQYFSRNLLWLKKYFGDYIFGRDLFATQEKAVMESVEQVMKKANLWEET</sequence>
<dbReference type="Gene3D" id="2.60.40.10">
    <property type="entry name" value="Immunoglobulins"/>
    <property type="match status" value="1"/>
</dbReference>
<evidence type="ECO:0000313" key="3">
    <source>
        <dbReference type="Proteomes" id="UP000824056"/>
    </source>
</evidence>
<proteinExistence type="predicted"/>
<organism evidence="2 3">
    <name type="scientific">Candidatus Blautia pullicola</name>
    <dbReference type="NCBI Taxonomy" id="2838498"/>
    <lineage>
        <taxon>Bacteria</taxon>
        <taxon>Bacillati</taxon>
        <taxon>Bacillota</taxon>
        <taxon>Clostridia</taxon>
        <taxon>Lachnospirales</taxon>
        <taxon>Lachnospiraceae</taxon>
        <taxon>Blautia</taxon>
    </lineage>
</organism>
<accession>A0A9D2FPW8</accession>
<dbReference type="Gene3D" id="3.40.50.1000">
    <property type="entry name" value="HAD superfamily/HAD-like"/>
    <property type="match status" value="1"/>
</dbReference>
<dbReference type="EMBL" id="DXBG01000009">
    <property type="protein sequence ID" value="HIZ64345.1"/>
    <property type="molecule type" value="Genomic_DNA"/>
</dbReference>
<dbReference type="NCBIfam" id="TIGR01549">
    <property type="entry name" value="HAD-SF-IA-v1"/>
    <property type="match status" value="1"/>
</dbReference>
<dbReference type="GO" id="GO:0016787">
    <property type="term" value="F:hydrolase activity"/>
    <property type="evidence" value="ECO:0007669"/>
    <property type="project" value="UniProtKB-KW"/>
</dbReference>
<dbReference type="InterPro" id="IPR006439">
    <property type="entry name" value="HAD-SF_hydro_IA"/>
</dbReference>
<reference evidence="2" key="1">
    <citation type="journal article" date="2021" name="PeerJ">
        <title>Extensive microbial diversity within the chicken gut microbiome revealed by metagenomics and culture.</title>
        <authorList>
            <person name="Gilroy R."/>
            <person name="Ravi A."/>
            <person name="Getino M."/>
            <person name="Pursley I."/>
            <person name="Horton D.L."/>
            <person name="Alikhan N.F."/>
            <person name="Baker D."/>
            <person name="Gharbi K."/>
            <person name="Hall N."/>
            <person name="Watson M."/>
            <person name="Adriaenssens E.M."/>
            <person name="Foster-Nyarko E."/>
            <person name="Jarju S."/>
            <person name="Secka A."/>
            <person name="Antonio M."/>
            <person name="Oren A."/>
            <person name="Chaudhuri R.R."/>
            <person name="La Ragione R."/>
            <person name="Hildebrand F."/>
            <person name="Pallen M.J."/>
        </authorList>
    </citation>
    <scope>NUCLEOTIDE SEQUENCE</scope>
    <source>
        <strain evidence="2">1068</strain>
    </source>
</reference>
<evidence type="ECO:0000313" key="2">
    <source>
        <dbReference type="EMBL" id="HIZ64345.1"/>
    </source>
</evidence>
<evidence type="ECO:0000256" key="1">
    <source>
        <dbReference type="SAM" id="MobiDB-lite"/>
    </source>
</evidence>
<dbReference type="InterPro" id="IPR036412">
    <property type="entry name" value="HAD-like_sf"/>
</dbReference>
<dbReference type="AlphaFoldDB" id="A0A9D2FPW8"/>
<dbReference type="InterPro" id="IPR013783">
    <property type="entry name" value="Ig-like_fold"/>
</dbReference>
<feature type="region of interest" description="Disordered" evidence="1">
    <location>
        <begin position="159"/>
        <end position="192"/>
    </location>
</feature>
<protein>
    <submittedName>
        <fullName evidence="2">HAD-IA family hydrolase</fullName>
    </submittedName>
</protein>
<feature type="compositionally biased region" description="Polar residues" evidence="1">
    <location>
        <begin position="160"/>
        <end position="182"/>
    </location>
</feature>
<gene>
    <name evidence="2" type="ORF">H9809_00300</name>
</gene>
<dbReference type="InterPro" id="IPR023214">
    <property type="entry name" value="HAD_sf"/>
</dbReference>
<dbReference type="Proteomes" id="UP000824056">
    <property type="component" value="Unassembled WGS sequence"/>
</dbReference>
<dbReference type="Gene3D" id="1.10.150.400">
    <property type="match status" value="1"/>
</dbReference>
<dbReference type="SUPFAM" id="SSF56784">
    <property type="entry name" value="HAD-like"/>
    <property type="match status" value="1"/>
</dbReference>